<dbReference type="Pfam" id="PF00339">
    <property type="entry name" value="Arrestin_N"/>
    <property type="match status" value="1"/>
</dbReference>
<dbReference type="GO" id="GO:0007399">
    <property type="term" value="P:nervous system development"/>
    <property type="evidence" value="ECO:0007669"/>
    <property type="project" value="UniProtKB-ARBA"/>
</dbReference>
<feature type="compositionally biased region" description="Polar residues" evidence="2">
    <location>
        <begin position="323"/>
        <end position="337"/>
    </location>
</feature>
<dbReference type="GO" id="GO:0015031">
    <property type="term" value="P:protein transport"/>
    <property type="evidence" value="ECO:0007669"/>
    <property type="project" value="TreeGrafter"/>
</dbReference>
<feature type="domain" description="Arrestin-like N-terminal" evidence="3">
    <location>
        <begin position="18"/>
        <end position="142"/>
    </location>
</feature>
<reference evidence="4 5" key="1">
    <citation type="journal article" date="2021" name="G3 (Bethesda)">
        <title>Improved contiguity of the threespine stickleback genome using long-read sequencing.</title>
        <authorList>
            <person name="Nath S."/>
            <person name="Shaw D.E."/>
            <person name="White M.A."/>
        </authorList>
    </citation>
    <scope>NUCLEOTIDE SEQUENCE [LARGE SCALE GENOMIC DNA]</scope>
    <source>
        <strain evidence="4 5">Lake Benthic</strain>
    </source>
</reference>
<evidence type="ECO:0000313" key="5">
    <source>
        <dbReference type="Proteomes" id="UP000007635"/>
    </source>
</evidence>
<comment type="similarity">
    <text evidence="1">Belongs to the arrestin family.</text>
</comment>
<reference evidence="4" key="2">
    <citation type="submission" date="2025-08" db="UniProtKB">
        <authorList>
            <consortium name="Ensembl"/>
        </authorList>
    </citation>
    <scope>IDENTIFICATION</scope>
</reference>
<dbReference type="InterPro" id="IPR014752">
    <property type="entry name" value="Arrestin-like_C"/>
</dbReference>
<dbReference type="PANTHER" id="PTHR11188:SF135">
    <property type="entry name" value="ARRESTIN DOMAIN CONTAINING 3-LIKE-RELATED"/>
    <property type="match status" value="1"/>
</dbReference>
<dbReference type="Ensembl" id="ENSGACT00000055162.1">
    <property type="protein sequence ID" value="ENSGACP00000039351.1"/>
    <property type="gene ID" value="ENSGACG00000034969.1"/>
</dbReference>
<dbReference type="GO" id="GO:0005737">
    <property type="term" value="C:cytoplasm"/>
    <property type="evidence" value="ECO:0007669"/>
    <property type="project" value="TreeGrafter"/>
</dbReference>
<dbReference type="AlphaFoldDB" id="A0AAQ4PNF2"/>
<evidence type="ECO:0000259" key="3">
    <source>
        <dbReference type="Pfam" id="PF00339"/>
    </source>
</evidence>
<dbReference type="InterPro" id="IPR014756">
    <property type="entry name" value="Ig_E-set"/>
</dbReference>
<evidence type="ECO:0000313" key="4">
    <source>
        <dbReference type="Ensembl" id="ENSGACP00000039351.1"/>
    </source>
</evidence>
<name>A0AAQ4PNF2_GASAC</name>
<accession>A0AAQ4PNF2</accession>
<evidence type="ECO:0000256" key="2">
    <source>
        <dbReference type="SAM" id="MobiDB-lite"/>
    </source>
</evidence>
<dbReference type="GO" id="GO:0005886">
    <property type="term" value="C:plasma membrane"/>
    <property type="evidence" value="ECO:0007669"/>
    <property type="project" value="TreeGrafter"/>
</dbReference>
<dbReference type="GeneTree" id="ENSGT00940000164012"/>
<dbReference type="InterPro" id="IPR050357">
    <property type="entry name" value="Arrestin_domain-protein"/>
</dbReference>
<sequence length="344" mass="37487">MSPIKDLGLVYEALNAGDTFSQGDTIAAMVTFTLTKETKLKGLSVKLKGDADVHWSEGTGDKRRSHSAHRTYLKLKDNLVAQNENGTVLPKGDHQLKFRFTFPQGEMPSSFRGLHGKICYILVAKVSRSWRMPSSVQKELNFSKVWTHLLHPQSGSVDKKMSGFADGQVEMSATVNTNVCDTVSVAAQIRNSSSKQTKTKFSLQQKIVYRANASTKVNDQIAYTFTVNIINTVCRRMVVSHICCHQVYLDISFAIDPKVEFPLVVVPSGFANLQPGGAPGPYPSGPFGAPSYSDFPPPAYPVGPYPAPAGSGAYGYSAPDPTQHANMSSGYYNQEPQQAPPEGF</sequence>
<organism evidence="4 5">
    <name type="scientific">Gasterosteus aculeatus aculeatus</name>
    <name type="common">three-spined stickleback</name>
    <dbReference type="NCBI Taxonomy" id="481459"/>
    <lineage>
        <taxon>Eukaryota</taxon>
        <taxon>Metazoa</taxon>
        <taxon>Chordata</taxon>
        <taxon>Craniata</taxon>
        <taxon>Vertebrata</taxon>
        <taxon>Euteleostomi</taxon>
        <taxon>Actinopterygii</taxon>
        <taxon>Neopterygii</taxon>
        <taxon>Teleostei</taxon>
        <taxon>Neoteleostei</taxon>
        <taxon>Acanthomorphata</taxon>
        <taxon>Eupercaria</taxon>
        <taxon>Perciformes</taxon>
        <taxon>Cottioidei</taxon>
        <taxon>Gasterosteales</taxon>
        <taxon>Gasterosteidae</taxon>
        <taxon>Gasterosteus</taxon>
    </lineage>
</organism>
<feature type="region of interest" description="Disordered" evidence="2">
    <location>
        <begin position="313"/>
        <end position="344"/>
    </location>
</feature>
<dbReference type="InterPro" id="IPR011021">
    <property type="entry name" value="Arrestin-like_N"/>
</dbReference>
<dbReference type="Gene3D" id="2.60.40.640">
    <property type="match status" value="2"/>
</dbReference>
<dbReference type="SUPFAM" id="SSF81296">
    <property type="entry name" value="E set domains"/>
    <property type="match status" value="2"/>
</dbReference>
<reference evidence="4" key="3">
    <citation type="submission" date="2025-09" db="UniProtKB">
        <authorList>
            <consortium name="Ensembl"/>
        </authorList>
    </citation>
    <scope>IDENTIFICATION</scope>
</reference>
<dbReference type="PANTHER" id="PTHR11188">
    <property type="entry name" value="ARRESTIN DOMAIN CONTAINING PROTEIN"/>
    <property type="match status" value="1"/>
</dbReference>
<dbReference type="Proteomes" id="UP000007635">
    <property type="component" value="Chromosome XIII"/>
</dbReference>
<proteinExistence type="inferred from homology"/>
<keyword evidence="5" id="KW-1185">Reference proteome</keyword>
<protein>
    <recommendedName>
        <fullName evidence="3">Arrestin-like N-terminal domain-containing protein</fullName>
    </recommendedName>
</protein>
<evidence type="ECO:0000256" key="1">
    <source>
        <dbReference type="ARBA" id="ARBA00005298"/>
    </source>
</evidence>